<accession>A0A2H1J6C5</accession>
<dbReference type="GO" id="GO:0003700">
    <property type="term" value="F:DNA-binding transcription factor activity"/>
    <property type="evidence" value="ECO:0007669"/>
    <property type="project" value="InterPro"/>
</dbReference>
<dbReference type="InterPro" id="IPR036390">
    <property type="entry name" value="WH_DNA-bd_sf"/>
</dbReference>
<dbReference type="InterPro" id="IPR036388">
    <property type="entry name" value="WH-like_DNA-bd_sf"/>
</dbReference>
<keyword evidence="4" id="KW-1185">Reference proteome</keyword>
<dbReference type="PANTHER" id="PTHR33164">
    <property type="entry name" value="TRANSCRIPTIONAL REGULATOR, MARR FAMILY"/>
    <property type="match status" value="1"/>
</dbReference>
<dbReference type="GO" id="GO:0006950">
    <property type="term" value="P:response to stress"/>
    <property type="evidence" value="ECO:0007669"/>
    <property type="project" value="TreeGrafter"/>
</dbReference>
<evidence type="ECO:0000256" key="1">
    <source>
        <dbReference type="SAM" id="MobiDB-lite"/>
    </source>
</evidence>
<feature type="region of interest" description="Disordered" evidence="1">
    <location>
        <begin position="183"/>
        <end position="209"/>
    </location>
</feature>
<evidence type="ECO:0000313" key="3">
    <source>
        <dbReference type="EMBL" id="SMX82934.1"/>
    </source>
</evidence>
<dbReference type="Pfam" id="PF12802">
    <property type="entry name" value="MarR_2"/>
    <property type="match status" value="1"/>
</dbReference>
<organism evidence="3 4">
    <name type="scientific">Brevibacterium antiquum</name>
    <dbReference type="NCBI Taxonomy" id="234835"/>
    <lineage>
        <taxon>Bacteria</taxon>
        <taxon>Bacillati</taxon>
        <taxon>Actinomycetota</taxon>
        <taxon>Actinomycetes</taxon>
        <taxon>Micrococcales</taxon>
        <taxon>Brevibacteriaceae</taxon>
        <taxon>Brevibacterium</taxon>
    </lineage>
</organism>
<dbReference type="EMBL" id="FXZE01000006">
    <property type="protein sequence ID" value="SMX82934.1"/>
    <property type="molecule type" value="Genomic_DNA"/>
</dbReference>
<dbReference type="GO" id="GO:0003677">
    <property type="term" value="F:DNA binding"/>
    <property type="evidence" value="ECO:0007669"/>
    <property type="project" value="UniProtKB-KW"/>
</dbReference>
<name>A0A2H1J6C5_9MICO</name>
<dbReference type="SUPFAM" id="SSF46785">
    <property type="entry name" value="Winged helix' DNA-binding domain"/>
    <property type="match status" value="1"/>
</dbReference>
<dbReference type="SMART" id="SM00347">
    <property type="entry name" value="HTH_MARR"/>
    <property type="match status" value="1"/>
</dbReference>
<dbReference type="InterPro" id="IPR000835">
    <property type="entry name" value="HTH_MarR-typ"/>
</dbReference>
<dbReference type="AlphaFoldDB" id="A0A2H1J6C5"/>
<dbReference type="Gene3D" id="1.10.10.10">
    <property type="entry name" value="Winged helix-like DNA-binding domain superfamily/Winged helix DNA-binding domain"/>
    <property type="match status" value="1"/>
</dbReference>
<feature type="domain" description="HTH marR-type" evidence="2">
    <location>
        <begin position="37"/>
        <end position="177"/>
    </location>
</feature>
<dbReference type="PANTHER" id="PTHR33164:SF43">
    <property type="entry name" value="HTH-TYPE TRANSCRIPTIONAL REPRESSOR YETL"/>
    <property type="match status" value="1"/>
</dbReference>
<keyword evidence="3" id="KW-0238">DNA-binding</keyword>
<evidence type="ECO:0000313" key="4">
    <source>
        <dbReference type="Proteomes" id="UP000234342"/>
    </source>
</evidence>
<gene>
    <name evidence="3" type="ORF">BANT10_01667</name>
</gene>
<evidence type="ECO:0000259" key="2">
    <source>
        <dbReference type="PROSITE" id="PS50995"/>
    </source>
</evidence>
<dbReference type="InterPro" id="IPR039422">
    <property type="entry name" value="MarR/SlyA-like"/>
</dbReference>
<dbReference type="Proteomes" id="UP000234342">
    <property type="component" value="Unassembled WGS sequence"/>
</dbReference>
<proteinExistence type="predicted"/>
<dbReference type="PROSITE" id="PS50995">
    <property type="entry name" value="HTH_MARR_2"/>
    <property type="match status" value="1"/>
</dbReference>
<reference evidence="4" key="1">
    <citation type="submission" date="2017-03" db="EMBL/GenBank/DDBJ databases">
        <authorList>
            <person name="Monnet C."/>
        </authorList>
    </citation>
    <scope>NUCLEOTIDE SEQUENCE [LARGE SCALE GENOMIC DNA]</scope>
    <source>
        <strain evidence="4">P10</strain>
    </source>
</reference>
<protein>
    <submittedName>
        <fullName evidence="3">DNA-binding transcriptional regulator, MarR family</fullName>
    </submittedName>
</protein>
<sequence>MLFFVATIKTGIASDSDIEHVVNDSEFSERSHLSQAEIDQCQKVMESLRRWREADRALSEVSRRYMRLNESDMRTIRMLIRAQQRGRVVTPKDIAREVGISSASTTKLVRRLEVNGHLVRVAHPSDRRTICLEVTAATARVARETIGRQHSRRFDAAAALDGVERETVIRFLTALAEADSPQGYLAEASDSAKQETVETEQESDTCALE</sequence>